<gene>
    <name evidence="2" type="ORF">D3867_35735</name>
</gene>
<protein>
    <submittedName>
        <fullName evidence="2">Uncharacterized protein</fullName>
    </submittedName>
</protein>
<dbReference type="EMBL" id="CP032335">
    <property type="protein sequence ID" value="QCO07248.1"/>
    <property type="molecule type" value="Genomic_DNA"/>
</dbReference>
<name>A0A4D8QAH1_AZOBR</name>
<feature type="region of interest" description="Disordered" evidence="1">
    <location>
        <begin position="47"/>
        <end position="71"/>
    </location>
</feature>
<dbReference type="Proteomes" id="UP000298596">
    <property type="component" value="Plasmid p5"/>
</dbReference>
<evidence type="ECO:0000313" key="2">
    <source>
        <dbReference type="EMBL" id="QCO07248.1"/>
    </source>
</evidence>
<accession>A0A4D8QAH1</accession>
<geneLocation type="plasmid" evidence="2">
    <name>p5</name>
</geneLocation>
<organism evidence="2 3">
    <name type="scientific">Azospirillum brasilense</name>
    <dbReference type="NCBI Taxonomy" id="192"/>
    <lineage>
        <taxon>Bacteria</taxon>
        <taxon>Pseudomonadati</taxon>
        <taxon>Pseudomonadota</taxon>
        <taxon>Alphaproteobacteria</taxon>
        <taxon>Rhodospirillales</taxon>
        <taxon>Azospirillaceae</taxon>
        <taxon>Azospirillum</taxon>
    </lineage>
</organism>
<keyword evidence="2" id="KW-0614">Plasmid</keyword>
<proteinExistence type="predicted"/>
<sequence length="71" mass="8155">MYRRNARRLRFRSDQSGYGNAFILARKVRDLPDGAVAWPMDFDESRDRAAQYPVRPPLTQADAASGTGRRR</sequence>
<evidence type="ECO:0000313" key="3">
    <source>
        <dbReference type="Proteomes" id="UP000298596"/>
    </source>
</evidence>
<dbReference type="AlphaFoldDB" id="A0A4D8QAH1"/>
<evidence type="ECO:0000256" key="1">
    <source>
        <dbReference type="SAM" id="MobiDB-lite"/>
    </source>
</evidence>
<reference evidence="2 3" key="1">
    <citation type="submission" date="2018-09" db="EMBL/GenBank/DDBJ databases">
        <title>Whole genome based analysis of evolution and adaptive divergence in Indian and Brazilian strains of Azospirillum brasilense.</title>
        <authorList>
            <person name="Singh C."/>
            <person name="Tripathi A.K."/>
        </authorList>
    </citation>
    <scope>NUCLEOTIDE SEQUENCE [LARGE SCALE GENOMIC DNA]</scope>
    <source>
        <strain evidence="2 3">MTCC4036</strain>
        <plasmid evidence="2 3">p5</plasmid>
    </source>
</reference>